<organism evidence="4 5">
    <name type="scientific">Pseudobacter ginsenosidimutans</name>
    <dbReference type="NCBI Taxonomy" id="661488"/>
    <lineage>
        <taxon>Bacteria</taxon>
        <taxon>Pseudomonadati</taxon>
        <taxon>Bacteroidota</taxon>
        <taxon>Chitinophagia</taxon>
        <taxon>Chitinophagales</taxon>
        <taxon>Chitinophagaceae</taxon>
        <taxon>Pseudobacter</taxon>
    </lineage>
</organism>
<reference evidence="4 5" key="1">
    <citation type="submission" date="2019-02" db="EMBL/GenBank/DDBJ databases">
        <title>Genomic Encyclopedia of Type Strains, Phase IV (KMG-IV): sequencing the most valuable type-strain genomes for metagenomic binning, comparative biology and taxonomic classification.</title>
        <authorList>
            <person name="Goeker M."/>
        </authorList>
    </citation>
    <scope>NUCLEOTIDE SEQUENCE [LARGE SCALE GENOMIC DNA]</scope>
    <source>
        <strain evidence="4 5">DSM 18116</strain>
    </source>
</reference>
<keyword evidence="5" id="KW-1185">Reference proteome</keyword>
<dbReference type="InterPro" id="IPR029058">
    <property type="entry name" value="AB_hydrolase_fold"/>
</dbReference>
<dbReference type="Gene3D" id="3.40.50.1820">
    <property type="entry name" value="alpha/beta hydrolase"/>
    <property type="match status" value="1"/>
</dbReference>
<dbReference type="PANTHER" id="PTHR48081">
    <property type="entry name" value="AB HYDROLASE SUPERFAMILY PROTEIN C4A8.06C"/>
    <property type="match status" value="1"/>
</dbReference>
<dbReference type="InterPro" id="IPR050300">
    <property type="entry name" value="GDXG_lipolytic_enzyme"/>
</dbReference>
<feature type="signal peptide" evidence="2">
    <location>
        <begin position="1"/>
        <end position="20"/>
    </location>
</feature>
<protein>
    <submittedName>
        <fullName evidence="4">Acetyl esterase/lipase</fullName>
    </submittedName>
</protein>
<dbReference type="RefSeq" id="WP_130543567.1">
    <property type="nucleotide sequence ID" value="NZ_CP042431.1"/>
</dbReference>
<feature type="domain" description="BD-FAE-like" evidence="3">
    <location>
        <begin position="87"/>
        <end position="271"/>
    </location>
</feature>
<gene>
    <name evidence="4" type="ORF">EV199_5046</name>
</gene>
<proteinExistence type="predicted"/>
<dbReference type="SUPFAM" id="SSF53474">
    <property type="entry name" value="alpha/beta-Hydrolases"/>
    <property type="match status" value="1"/>
</dbReference>
<evidence type="ECO:0000256" key="2">
    <source>
        <dbReference type="SAM" id="SignalP"/>
    </source>
</evidence>
<dbReference type="Pfam" id="PF20434">
    <property type="entry name" value="BD-FAE"/>
    <property type="match status" value="1"/>
</dbReference>
<evidence type="ECO:0000313" key="4">
    <source>
        <dbReference type="EMBL" id="RZS69212.1"/>
    </source>
</evidence>
<dbReference type="AlphaFoldDB" id="A0A4Q7MQW1"/>
<evidence type="ECO:0000259" key="3">
    <source>
        <dbReference type="Pfam" id="PF20434"/>
    </source>
</evidence>
<dbReference type="PANTHER" id="PTHR48081:SF13">
    <property type="entry name" value="ALPHA_BETA HYDROLASE"/>
    <property type="match status" value="1"/>
</dbReference>
<feature type="chain" id="PRO_5020279903" evidence="2">
    <location>
        <begin position="21"/>
        <end position="332"/>
    </location>
</feature>
<name>A0A4Q7MQW1_9BACT</name>
<dbReference type="InterPro" id="IPR049492">
    <property type="entry name" value="BD-FAE-like_dom"/>
</dbReference>
<keyword evidence="1" id="KW-0378">Hydrolase</keyword>
<dbReference type="GO" id="GO:0016787">
    <property type="term" value="F:hydrolase activity"/>
    <property type="evidence" value="ECO:0007669"/>
    <property type="project" value="UniProtKB-KW"/>
</dbReference>
<dbReference type="OrthoDB" id="9777975at2"/>
<evidence type="ECO:0000313" key="5">
    <source>
        <dbReference type="Proteomes" id="UP000293874"/>
    </source>
</evidence>
<keyword evidence="2" id="KW-0732">Signal</keyword>
<accession>A0A4Q7MQW1</accession>
<evidence type="ECO:0000256" key="1">
    <source>
        <dbReference type="ARBA" id="ARBA00022801"/>
    </source>
</evidence>
<dbReference type="EMBL" id="SGXA01000003">
    <property type="protein sequence ID" value="RZS69212.1"/>
    <property type="molecule type" value="Genomic_DNA"/>
</dbReference>
<sequence>MKKYRCCFAFVLSVFLTLLAVESSKAQQKPIPTDTTYNVGRVHQQIHKAYPEAVPASDSMYSSIRAARDIVYATIEKTPFGKRELHLDIFRPKDNQKYPAVIMVHGGGWRSGTRSMQVPMAQMLATRGFVTIPIEYQLSLEAQYPAAVHNLKAGIRFIRENAEKYGIDTSRIAISGCSAGGQLAALVGLTNGVQQFEGDQGITGIHSNVHAIIDIDGVVDFLAPASLNLIRKPDAADVAWLGGTFEEKPAIWKNASPIFWAAERTAVPMLFLNSGFSRFHAGQDELIGMMKEWGICTEVHQFNVKVHPFWLFHPWVDGTIDYMNEFLKKVLK</sequence>
<comment type="caution">
    <text evidence="4">The sequence shown here is derived from an EMBL/GenBank/DDBJ whole genome shotgun (WGS) entry which is preliminary data.</text>
</comment>
<dbReference type="Proteomes" id="UP000293874">
    <property type="component" value="Unassembled WGS sequence"/>
</dbReference>